<dbReference type="InterPro" id="IPR051706">
    <property type="entry name" value="Glycosyltransferase_domain"/>
</dbReference>
<protein>
    <submittedName>
        <fullName evidence="5">CAZyme family GT32</fullName>
    </submittedName>
</protein>
<dbReference type="PANTHER" id="PTHR32385">
    <property type="entry name" value="MANNOSYL PHOSPHORYLINOSITOL CERAMIDE SYNTHASE"/>
    <property type="match status" value="1"/>
</dbReference>
<dbReference type="InterPro" id="IPR007577">
    <property type="entry name" value="GlycoTrfase_DXD_sugar-bd_CS"/>
</dbReference>
<feature type="region of interest" description="Disordered" evidence="3">
    <location>
        <begin position="404"/>
        <end position="424"/>
    </location>
</feature>
<dbReference type="AlphaFoldDB" id="A0A8H7F3C6"/>
<comment type="similarity">
    <text evidence="1">Belongs to the glycosyltransferase 32 family.</text>
</comment>
<dbReference type="Pfam" id="PF04488">
    <property type="entry name" value="Gly_transf_sug"/>
    <property type="match status" value="1"/>
</dbReference>
<evidence type="ECO:0000313" key="5">
    <source>
        <dbReference type="EMBL" id="KAF7776007.1"/>
    </source>
</evidence>
<keyword evidence="4" id="KW-0472">Membrane</keyword>
<feature type="compositionally biased region" description="Low complexity" evidence="3">
    <location>
        <begin position="334"/>
        <end position="353"/>
    </location>
</feature>
<keyword evidence="2" id="KW-0808">Transferase</keyword>
<reference evidence="5 6" key="1">
    <citation type="journal article" name="Sci. Rep.">
        <title>Telomere-to-telomere assembled and centromere annotated genomes of the two main subspecies of the button mushroom Agaricus bisporus reveal especially polymorphic chromosome ends.</title>
        <authorList>
            <person name="Sonnenberg A.S.M."/>
            <person name="Sedaghat-Telgerd N."/>
            <person name="Lavrijssen B."/>
            <person name="Ohm R.A."/>
            <person name="Hendrickx P.M."/>
            <person name="Scholtmeijer K."/>
            <person name="Baars J.J.P."/>
            <person name="van Peer A."/>
        </authorList>
    </citation>
    <scope>NUCLEOTIDE SEQUENCE [LARGE SCALE GENOMIC DNA]</scope>
    <source>
        <strain evidence="5 6">H119_p4</strain>
    </source>
</reference>
<accession>A0A8H7F3C6</accession>
<organism evidence="5 6">
    <name type="scientific">Agaricus bisporus var. burnettii</name>
    <dbReference type="NCBI Taxonomy" id="192524"/>
    <lineage>
        <taxon>Eukaryota</taxon>
        <taxon>Fungi</taxon>
        <taxon>Dikarya</taxon>
        <taxon>Basidiomycota</taxon>
        <taxon>Agaricomycotina</taxon>
        <taxon>Agaricomycetes</taxon>
        <taxon>Agaricomycetidae</taxon>
        <taxon>Agaricales</taxon>
        <taxon>Agaricineae</taxon>
        <taxon>Agaricaceae</taxon>
        <taxon>Agaricus</taxon>
    </lineage>
</organism>
<feature type="transmembrane region" description="Helical" evidence="4">
    <location>
        <begin position="285"/>
        <end position="302"/>
    </location>
</feature>
<keyword evidence="4" id="KW-1133">Transmembrane helix</keyword>
<evidence type="ECO:0000256" key="1">
    <source>
        <dbReference type="ARBA" id="ARBA00009003"/>
    </source>
</evidence>
<dbReference type="GO" id="GO:0000030">
    <property type="term" value="F:mannosyltransferase activity"/>
    <property type="evidence" value="ECO:0007669"/>
    <property type="project" value="TreeGrafter"/>
</dbReference>
<dbReference type="FunFam" id="3.90.550.20:FF:000005">
    <property type="entry name" value="Unplaced genomic scaffold supercont1.17, whole genome shotgun sequence"/>
    <property type="match status" value="1"/>
</dbReference>
<evidence type="ECO:0000256" key="2">
    <source>
        <dbReference type="ARBA" id="ARBA00022679"/>
    </source>
</evidence>
<evidence type="ECO:0000313" key="6">
    <source>
        <dbReference type="Proteomes" id="UP000629468"/>
    </source>
</evidence>
<sequence length="515" mass="58416">MNRRRAFYIFLSILALFLVGTVLVLSSITYYLAIDPNAYLTELEVPILDNGTRWDPAQHNQVQRIPKIIHQTWKTEELPTRWQNISTECREMMPDYEYKLWTDAGSRDFIAEHYPWFLETFDGYKYNIQRADVIRYFVLHHYGGIYIDLDIGCLRPMDPLLVYPVILPKTIPVGVSNDLIFSTDHHPFMDQTIHNLNTFDHSWVLNYPTVMFSTGPMFLSAQYGIYTSSHPTTAATDVRILPKSLYGKNAKEGEAPNSFFSHFYGSSWHADDAAFIGFLGTWGKGLMWLGLIILILGLIKIPKGQRRYSLRRYDVLLPRISNRSGRWHLVLGGSPTSITQPSSSRSSSDNSPIDGDVPVLHLPLNVRSSSPAPSDVSTLTDSYAGRTSSPIVEAYQRIRSRVANFASPREDAPRTPARSRGRRSRSGILFFLPAIFTPSQDIELEPACSRESSPPRPRATPLPSEKERLMRDLEHGLQPPTDQRARHESQTGSTDSPRRSTSRSSSSRLHSPNFD</sequence>
<dbReference type="InterPro" id="IPR029044">
    <property type="entry name" value="Nucleotide-diphossugar_trans"/>
</dbReference>
<evidence type="ECO:0000256" key="3">
    <source>
        <dbReference type="SAM" id="MobiDB-lite"/>
    </source>
</evidence>
<name>A0A8H7F3C6_AGABI</name>
<dbReference type="Proteomes" id="UP000629468">
    <property type="component" value="Unassembled WGS sequence"/>
</dbReference>
<proteinExistence type="inferred from homology"/>
<keyword evidence="4" id="KW-0812">Transmembrane</keyword>
<dbReference type="SUPFAM" id="SSF53448">
    <property type="entry name" value="Nucleotide-diphospho-sugar transferases"/>
    <property type="match status" value="1"/>
</dbReference>
<dbReference type="Gene3D" id="3.90.550.20">
    <property type="match status" value="1"/>
</dbReference>
<evidence type="ECO:0000256" key="4">
    <source>
        <dbReference type="SAM" id="Phobius"/>
    </source>
</evidence>
<dbReference type="GO" id="GO:0051999">
    <property type="term" value="P:mannosyl-inositol phosphorylceramide biosynthetic process"/>
    <property type="evidence" value="ECO:0007669"/>
    <property type="project" value="TreeGrafter"/>
</dbReference>
<dbReference type="EMBL" id="JABXXO010000006">
    <property type="protein sequence ID" value="KAF7776007.1"/>
    <property type="molecule type" value="Genomic_DNA"/>
</dbReference>
<dbReference type="PANTHER" id="PTHR32385:SF15">
    <property type="entry name" value="INOSITOL PHOSPHOCERAMIDE MANNOSYLTRANSFERASE 1"/>
    <property type="match status" value="1"/>
</dbReference>
<gene>
    <name evidence="5" type="ORF">Agabi119p4_4400</name>
</gene>
<feature type="region of interest" description="Disordered" evidence="3">
    <location>
        <begin position="445"/>
        <end position="515"/>
    </location>
</feature>
<feature type="transmembrane region" description="Helical" evidence="4">
    <location>
        <begin position="7"/>
        <end position="33"/>
    </location>
</feature>
<feature type="compositionally biased region" description="Basic and acidic residues" evidence="3">
    <location>
        <begin position="464"/>
        <end position="475"/>
    </location>
</feature>
<comment type="caution">
    <text evidence="5">The sequence shown here is derived from an EMBL/GenBank/DDBJ whole genome shotgun (WGS) entry which is preliminary data.</text>
</comment>
<feature type="region of interest" description="Disordered" evidence="3">
    <location>
        <begin position="333"/>
        <end position="353"/>
    </location>
</feature>
<dbReference type="GO" id="GO:0016020">
    <property type="term" value="C:membrane"/>
    <property type="evidence" value="ECO:0007669"/>
    <property type="project" value="GOC"/>
</dbReference>